<dbReference type="Proteomes" id="UP000242427">
    <property type="component" value="Unassembled WGS sequence"/>
</dbReference>
<accession>A0A9X7JMC6</accession>
<keyword evidence="1" id="KW-1133">Transmembrane helix</keyword>
<keyword evidence="1" id="KW-0812">Transmembrane</keyword>
<proteinExistence type="predicted"/>
<comment type="caution">
    <text evidence="2">The sequence shown here is derived from an EMBL/GenBank/DDBJ whole genome shotgun (WGS) entry which is preliminary data.</text>
</comment>
<organism evidence="2 3">
    <name type="scientific">Streptosporangium nondiastaticum</name>
    <dbReference type="NCBI Taxonomy" id="35764"/>
    <lineage>
        <taxon>Bacteria</taxon>
        <taxon>Bacillati</taxon>
        <taxon>Actinomycetota</taxon>
        <taxon>Actinomycetes</taxon>
        <taxon>Streptosporangiales</taxon>
        <taxon>Streptosporangiaceae</taxon>
        <taxon>Streptosporangium</taxon>
    </lineage>
</organism>
<protein>
    <submittedName>
        <fullName evidence="2">Uncharacterized protein</fullName>
    </submittedName>
</protein>
<name>A0A9X7JMC6_9ACTN</name>
<sequence>MCCGVFARVPGIFFDMRRAKVAVLVVTMTVMLLCAFTPPGAGRHRAPTAPRSGVPAGGFLLLTGAAIVAGGAALGLLGLVCNRPRQRTG</sequence>
<keyword evidence="3" id="KW-1185">Reference proteome</keyword>
<dbReference type="EMBL" id="PXWG01000083">
    <property type="protein sequence ID" value="PSJ26188.1"/>
    <property type="molecule type" value="Genomic_DNA"/>
</dbReference>
<dbReference type="AlphaFoldDB" id="A0A9X7JMC6"/>
<feature type="transmembrane region" description="Helical" evidence="1">
    <location>
        <begin position="59"/>
        <end position="81"/>
    </location>
</feature>
<evidence type="ECO:0000313" key="2">
    <source>
        <dbReference type="EMBL" id="PSJ26188.1"/>
    </source>
</evidence>
<reference evidence="2 3" key="1">
    <citation type="submission" date="2018-03" db="EMBL/GenBank/DDBJ databases">
        <title>Chitinolytic properties of Streptosporangium nondiastaticum TBG75A20.</title>
        <authorList>
            <person name="Gayathri V."/>
            <person name="Shiburaj S."/>
        </authorList>
    </citation>
    <scope>NUCLEOTIDE SEQUENCE [LARGE SCALE GENOMIC DNA]</scope>
    <source>
        <strain evidence="2 3">TBG75A20</strain>
    </source>
</reference>
<evidence type="ECO:0000256" key="1">
    <source>
        <dbReference type="SAM" id="Phobius"/>
    </source>
</evidence>
<keyword evidence="1" id="KW-0472">Membrane</keyword>
<evidence type="ECO:0000313" key="3">
    <source>
        <dbReference type="Proteomes" id="UP000242427"/>
    </source>
</evidence>
<gene>
    <name evidence="2" type="ORF">B7P34_24210</name>
</gene>
<feature type="transmembrane region" description="Helical" evidence="1">
    <location>
        <begin position="21"/>
        <end position="39"/>
    </location>
</feature>